<reference evidence="2" key="1">
    <citation type="journal article" date="2018" name="PLoS Negl. Trop. Dis.">
        <title>Sialome diversity of ticks revealed by RNAseq of single tick salivary glands.</title>
        <authorList>
            <person name="Perner J."/>
            <person name="Kropackova S."/>
            <person name="Kopacek P."/>
            <person name="Ribeiro J.M."/>
        </authorList>
    </citation>
    <scope>NUCLEOTIDE SEQUENCE</scope>
    <source>
        <strain evidence="2">Siblings of single egg batch collected in Ceske Budejovice</strain>
        <tissue evidence="2">Salivary glands</tissue>
    </source>
</reference>
<name>A0A147BDA7_IXORI</name>
<dbReference type="AlphaFoldDB" id="A0A147BDA7"/>
<keyword evidence="1" id="KW-1133">Transmembrane helix</keyword>
<sequence>VQSSSVSYMKTTCKILRYDSVYIFKKLTSKLSNEPSRRHLPTLACDAGRNHQRSQCYGVGAVNIEPLRQRYVYVILTLCLFLLLGAKLNDDVMSFSSRCWLEGVRVITVTPMRWFALPCALLGAESWERSVSSGRCFRLA</sequence>
<proteinExistence type="predicted"/>
<accession>A0A147BDA7</accession>
<feature type="transmembrane region" description="Helical" evidence="1">
    <location>
        <begin position="71"/>
        <end position="88"/>
    </location>
</feature>
<organism evidence="2">
    <name type="scientific">Ixodes ricinus</name>
    <name type="common">Common tick</name>
    <name type="synonym">Acarus ricinus</name>
    <dbReference type="NCBI Taxonomy" id="34613"/>
    <lineage>
        <taxon>Eukaryota</taxon>
        <taxon>Metazoa</taxon>
        <taxon>Ecdysozoa</taxon>
        <taxon>Arthropoda</taxon>
        <taxon>Chelicerata</taxon>
        <taxon>Arachnida</taxon>
        <taxon>Acari</taxon>
        <taxon>Parasitiformes</taxon>
        <taxon>Ixodida</taxon>
        <taxon>Ixodoidea</taxon>
        <taxon>Ixodidae</taxon>
        <taxon>Ixodinae</taxon>
        <taxon>Ixodes</taxon>
    </lineage>
</organism>
<dbReference type="EMBL" id="GEGO01006644">
    <property type="protein sequence ID" value="JAR88760.1"/>
    <property type="molecule type" value="Transcribed_RNA"/>
</dbReference>
<keyword evidence="1" id="KW-0472">Membrane</keyword>
<evidence type="ECO:0000313" key="2">
    <source>
        <dbReference type="EMBL" id="JAR88760.1"/>
    </source>
</evidence>
<keyword evidence="1" id="KW-0812">Transmembrane</keyword>
<feature type="non-terminal residue" evidence="2">
    <location>
        <position position="1"/>
    </location>
</feature>
<protein>
    <submittedName>
        <fullName evidence="2">Uncharacterized protein</fullName>
    </submittedName>
</protein>
<evidence type="ECO:0000256" key="1">
    <source>
        <dbReference type="SAM" id="Phobius"/>
    </source>
</evidence>